<accession>A0ACC0BPA2</accession>
<dbReference type="Proteomes" id="UP001060085">
    <property type="component" value="Linkage Group LG03"/>
</dbReference>
<sequence>MEKEQKAAWPTNFAKRDGPIRAAHWALIGCSGTSPLSFHCRERVVFAALSNQPHALPTTLGTVRPRLTSESHGPLSAWNGRVSIKPPTTVPVGQPQCPISLLPPLGSQAHATELGDRLT</sequence>
<evidence type="ECO:0000313" key="2">
    <source>
        <dbReference type="Proteomes" id="UP001060085"/>
    </source>
</evidence>
<organism evidence="1 2">
    <name type="scientific">Catharanthus roseus</name>
    <name type="common">Madagascar periwinkle</name>
    <name type="synonym">Vinca rosea</name>
    <dbReference type="NCBI Taxonomy" id="4058"/>
    <lineage>
        <taxon>Eukaryota</taxon>
        <taxon>Viridiplantae</taxon>
        <taxon>Streptophyta</taxon>
        <taxon>Embryophyta</taxon>
        <taxon>Tracheophyta</taxon>
        <taxon>Spermatophyta</taxon>
        <taxon>Magnoliopsida</taxon>
        <taxon>eudicotyledons</taxon>
        <taxon>Gunneridae</taxon>
        <taxon>Pentapetalae</taxon>
        <taxon>asterids</taxon>
        <taxon>lamiids</taxon>
        <taxon>Gentianales</taxon>
        <taxon>Apocynaceae</taxon>
        <taxon>Rauvolfioideae</taxon>
        <taxon>Vinceae</taxon>
        <taxon>Catharanthinae</taxon>
        <taxon>Catharanthus</taxon>
    </lineage>
</organism>
<reference evidence="2" key="1">
    <citation type="journal article" date="2023" name="Nat. Plants">
        <title>Single-cell RNA sequencing provides a high-resolution roadmap for understanding the multicellular compartmentation of specialized metabolism.</title>
        <authorList>
            <person name="Sun S."/>
            <person name="Shen X."/>
            <person name="Li Y."/>
            <person name="Li Y."/>
            <person name="Wang S."/>
            <person name="Li R."/>
            <person name="Zhang H."/>
            <person name="Shen G."/>
            <person name="Guo B."/>
            <person name="Wei J."/>
            <person name="Xu J."/>
            <person name="St-Pierre B."/>
            <person name="Chen S."/>
            <person name="Sun C."/>
        </authorList>
    </citation>
    <scope>NUCLEOTIDE SEQUENCE [LARGE SCALE GENOMIC DNA]</scope>
</reference>
<evidence type="ECO:0000313" key="1">
    <source>
        <dbReference type="EMBL" id="KAI5674506.1"/>
    </source>
</evidence>
<gene>
    <name evidence="1" type="ORF">M9H77_14870</name>
</gene>
<proteinExistence type="predicted"/>
<name>A0ACC0BPA2_CATRO</name>
<protein>
    <submittedName>
        <fullName evidence="1">Uncharacterized protein</fullName>
    </submittedName>
</protein>
<keyword evidence="2" id="KW-1185">Reference proteome</keyword>
<dbReference type="EMBL" id="CM044703">
    <property type="protein sequence ID" value="KAI5674506.1"/>
    <property type="molecule type" value="Genomic_DNA"/>
</dbReference>
<comment type="caution">
    <text evidence="1">The sequence shown here is derived from an EMBL/GenBank/DDBJ whole genome shotgun (WGS) entry which is preliminary data.</text>
</comment>